<dbReference type="InterPro" id="IPR000700">
    <property type="entry name" value="PAS-assoc_C"/>
</dbReference>
<feature type="domain" description="PAS" evidence="1">
    <location>
        <begin position="142"/>
        <end position="190"/>
    </location>
</feature>
<dbReference type="InterPro" id="IPR000014">
    <property type="entry name" value="PAS"/>
</dbReference>
<dbReference type="Pfam" id="PF00990">
    <property type="entry name" value="GGDEF"/>
    <property type="match status" value="1"/>
</dbReference>
<feature type="domain" description="PAS" evidence="1">
    <location>
        <begin position="270"/>
        <end position="335"/>
    </location>
</feature>
<dbReference type="OrthoDB" id="2624050at2"/>
<reference evidence="4 5" key="1">
    <citation type="journal article" date="2016" name="Genome Announc.">
        <title>Whole-Genome Sequence of Rummeliibacillus stabekisii Strain PP9 Isolated from Antarctic Soil.</title>
        <authorList>
            <person name="da Mota F.F."/>
            <person name="Vollu R.E."/>
            <person name="Jurelevicius D."/>
            <person name="Seldin L."/>
        </authorList>
    </citation>
    <scope>NUCLEOTIDE SEQUENCE [LARGE SCALE GENOMIC DNA]</scope>
    <source>
        <strain evidence="4 5">PP9</strain>
    </source>
</reference>
<dbReference type="InterPro" id="IPR052163">
    <property type="entry name" value="DGC-Regulatory_Protein"/>
</dbReference>
<accession>A0A143HCS5</accession>
<feature type="domain" description="PAC" evidence="2">
    <location>
        <begin position="217"/>
        <end position="269"/>
    </location>
</feature>
<dbReference type="Pfam" id="PF13426">
    <property type="entry name" value="PAS_9"/>
    <property type="match status" value="2"/>
</dbReference>
<feature type="domain" description="GGDEF" evidence="3">
    <location>
        <begin position="427"/>
        <end position="566"/>
    </location>
</feature>
<dbReference type="InterPro" id="IPR043128">
    <property type="entry name" value="Rev_trsase/Diguanyl_cyclase"/>
</dbReference>
<reference evidence="5" key="2">
    <citation type="submission" date="2016-03" db="EMBL/GenBank/DDBJ databases">
        <authorList>
            <person name="Ploux O."/>
        </authorList>
    </citation>
    <scope>NUCLEOTIDE SEQUENCE [LARGE SCALE GENOMIC DNA]</scope>
    <source>
        <strain evidence="5">PP9</strain>
    </source>
</reference>
<dbReference type="PROSITE" id="PS50112">
    <property type="entry name" value="PAS"/>
    <property type="match status" value="2"/>
</dbReference>
<gene>
    <name evidence="4" type="ORF">ATY39_07295</name>
</gene>
<organism evidence="4 5">
    <name type="scientific">Rummeliibacillus stabekisii</name>
    <dbReference type="NCBI Taxonomy" id="241244"/>
    <lineage>
        <taxon>Bacteria</taxon>
        <taxon>Bacillati</taxon>
        <taxon>Bacillota</taxon>
        <taxon>Bacilli</taxon>
        <taxon>Bacillales</taxon>
        <taxon>Caryophanaceae</taxon>
        <taxon>Rummeliibacillus</taxon>
    </lineage>
</organism>
<dbReference type="AlphaFoldDB" id="A0A143HCS5"/>
<dbReference type="Pfam" id="PF00989">
    <property type="entry name" value="PAS"/>
    <property type="match status" value="1"/>
</dbReference>
<dbReference type="GO" id="GO:0006355">
    <property type="term" value="P:regulation of DNA-templated transcription"/>
    <property type="evidence" value="ECO:0007669"/>
    <property type="project" value="InterPro"/>
</dbReference>
<dbReference type="RefSeq" id="WP_066787914.1">
    <property type="nucleotide sequence ID" value="NZ_CP014806.1"/>
</dbReference>
<dbReference type="CDD" id="cd01949">
    <property type="entry name" value="GGDEF"/>
    <property type="match status" value="1"/>
</dbReference>
<proteinExistence type="predicted"/>
<dbReference type="InterPro" id="IPR035965">
    <property type="entry name" value="PAS-like_dom_sf"/>
</dbReference>
<protein>
    <recommendedName>
        <fullName evidence="6">Diguanylate cyclase</fullName>
    </recommendedName>
</protein>
<dbReference type="NCBIfam" id="TIGR00229">
    <property type="entry name" value="sensory_box"/>
    <property type="match status" value="2"/>
</dbReference>
<dbReference type="InterPro" id="IPR013767">
    <property type="entry name" value="PAS_fold"/>
</dbReference>
<evidence type="ECO:0000313" key="5">
    <source>
        <dbReference type="Proteomes" id="UP000076021"/>
    </source>
</evidence>
<dbReference type="SMART" id="SM00086">
    <property type="entry name" value="PAC"/>
    <property type="match status" value="2"/>
</dbReference>
<dbReference type="PROSITE" id="PS50887">
    <property type="entry name" value="GGDEF"/>
    <property type="match status" value="1"/>
</dbReference>
<dbReference type="KEGG" id="rst:ATY39_07295"/>
<dbReference type="SUPFAM" id="SSF55073">
    <property type="entry name" value="Nucleotide cyclase"/>
    <property type="match status" value="1"/>
</dbReference>
<dbReference type="SMART" id="SM00091">
    <property type="entry name" value="PAS"/>
    <property type="match status" value="3"/>
</dbReference>
<dbReference type="NCBIfam" id="TIGR00254">
    <property type="entry name" value="GGDEF"/>
    <property type="match status" value="1"/>
</dbReference>
<evidence type="ECO:0000313" key="4">
    <source>
        <dbReference type="EMBL" id="AMW99286.1"/>
    </source>
</evidence>
<dbReference type="PANTHER" id="PTHR46663:SF2">
    <property type="entry name" value="GGDEF DOMAIN-CONTAINING PROTEIN"/>
    <property type="match status" value="1"/>
</dbReference>
<evidence type="ECO:0000259" key="1">
    <source>
        <dbReference type="PROSITE" id="PS50112"/>
    </source>
</evidence>
<dbReference type="CDD" id="cd00130">
    <property type="entry name" value="PAS"/>
    <property type="match status" value="2"/>
</dbReference>
<dbReference type="InterPro" id="IPR001610">
    <property type="entry name" value="PAC"/>
</dbReference>
<evidence type="ECO:0000259" key="3">
    <source>
        <dbReference type="PROSITE" id="PS50887"/>
    </source>
</evidence>
<dbReference type="EMBL" id="CP014806">
    <property type="protein sequence ID" value="AMW99286.1"/>
    <property type="molecule type" value="Genomic_DNA"/>
</dbReference>
<dbReference type="STRING" id="241244.ATY39_07295"/>
<sequence length="577" mass="66265">MMQEAFITREQFHAMYQLDQSLVFLMKKDINGYRYVYTNQAAKDFFSDKLEGKYLTEIVNRVSVPLIEKKYEEAIANNQQVTYHDFYLENDRIQTNKTVCTPIQYDKDTYLLASTSKIEELKIGTSEGTASNSAAFNSLKISPSMMKHLFDTFNVAVNICITDTQGVIEYVNASFEQTTEYSASELIGNTNAMLNSRKQSRAFYKELWSQISSGFIWRGEMCNRTKYGRNYWLDTTIVPITDEQGEIKHYLGISFDVSNKKMQLTKLKNTEKLFQLITEHTKDFIVITSDEGIIQYVSPNHEAKLGYGKDELIGKFYMDLLSKDSAVKMQKELKQHGEFDSIKLELEICSKDRRTFWTEAQLTKVRDSKRKGIYQTVLVAREVTERKEMEEQLRYLAYHDTLTKLPNRRFLVEKVTEYIRIADSSGSSLALLFIDGDNFKEINDTYGHEIGDEFIKSFGEALSSSVRNSDLVARIGGDEFIIVLTDLSIDEMKRKEQIGQTISRIQDILHTGWMIGPHTFSPTSSIGVACYPEHGSTVAMLLDQADQALYYAKRVAGKDSYHYMGSIQETRDSTLVR</sequence>
<keyword evidence="5" id="KW-1185">Reference proteome</keyword>
<name>A0A143HCS5_9BACL</name>
<feature type="domain" description="PAC" evidence="2">
    <location>
        <begin position="342"/>
        <end position="395"/>
    </location>
</feature>
<dbReference type="SUPFAM" id="SSF55785">
    <property type="entry name" value="PYP-like sensor domain (PAS domain)"/>
    <property type="match status" value="2"/>
</dbReference>
<evidence type="ECO:0008006" key="6">
    <source>
        <dbReference type="Google" id="ProtNLM"/>
    </source>
</evidence>
<dbReference type="Gene3D" id="3.30.70.270">
    <property type="match status" value="1"/>
</dbReference>
<dbReference type="InterPro" id="IPR000160">
    <property type="entry name" value="GGDEF_dom"/>
</dbReference>
<dbReference type="Gene3D" id="3.30.450.20">
    <property type="entry name" value="PAS domain"/>
    <property type="match status" value="2"/>
</dbReference>
<dbReference type="PANTHER" id="PTHR46663">
    <property type="entry name" value="DIGUANYLATE CYCLASE DGCT-RELATED"/>
    <property type="match status" value="1"/>
</dbReference>
<evidence type="ECO:0000259" key="2">
    <source>
        <dbReference type="PROSITE" id="PS50113"/>
    </source>
</evidence>
<dbReference type="InterPro" id="IPR029787">
    <property type="entry name" value="Nucleotide_cyclase"/>
</dbReference>
<dbReference type="PROSITE" id="PS50113">
    <property type="entry name" value="PAC"/>
    <property type="match status" value="2"/>
</dbReference>
<dbReference type="SMART" id="SM00267">
    <property type="entry name" value="GGDEF"/>
    <property type="match status" value="1"/>
</dbReference>
<dbReference type="Proteomes" id="UP000076021">
    <property type="component" value="Chromosome"/>
</dbReference>